<evidence type="ECO:0000313" key="1">
    <source>
        <dbReference type="EMBL" id="MEM5402964.1"/>
    </source>
</evidence>
<sequence>MKLIKNLPIAAKTGVAFACAIFFFVVSACICLASVRAIDQKQKEFEASEQTLLLLKDGTSDYLNIIWAVLANNLNGKPGHKAWIDQHRADFGTRLAALRTLDGTPDTTHLTQACQQEYDRWLNTVVDPLVDMRKKVDAFSVNVSDLSALTEGFGSYLGTDKLIAAVDKLERYEKDRMLASASELDSLRARIYVTILTSTVIAVIASILAATWLSRQVSRPLKQAVTVATRVAEGDLTGNIEAASMDETGQLMRALNAMNESLARIVSGVRTGTESIATASSEIAAGNFDLSSRTEQQASSLEETAASMTQLTHTVRQNADNARQANALATRASGMAEAGDESVLNMVQTIRNISSSSNQISEITAVIEGIAFQTNILALNAAVEAARAGEQGRGFAVVASEVRGLAQRSATAAKEIKELIDSSVVAIQSSSKQADAVGEAIAEVKMAIKQVAGIVGEIADASDEQSRGIDEVNQAVNQMDRFTQQNAALVEQAAAAARSLEEQSMHLKNAVAVFALGGRDKVRASQDHAHAP</sequence>
<gene>
    <name evidence="1" type="ORF">VSR83_23305</name>
</gene>
<proteinExistence type="predicted"/>
<dbReference type="Proteomes" id="UP001392318">
    <property type="component" value="Unassembled WGS sequence"/>
</dbReference>
<name>A0ACC6RN09_9BURK</name>
<organism evidence="1 2">
    <name type="scientific">Paraburkholderia unamae</name>
    <dbReference type="NCBI Taxonomy" id="219649"/>
    <lineage>
        <taxon>Bacteria</taxon>
        <taxon>Pseudomonadati</taxon>
        <taxon>Pseudomonadota</taxon>
        <taxon>Betaproteobacteria</taxon>
        <taxon>Burkholderiales</taxon>
        <taxon>Burkholderiaceae</taxon>
        <taxon>Paraburkholderia</taxon>
    </lineage>
</organism>
<comment type="caution">
    <text evidence="1">The sequence shown here is derived from an EMBL/GenBank/DDBJ whole genome shotgun (WGS) entry which is preliminary data.</text>
</comment>
<dbReference type="EMBL" id="JAYMRU010000017">
    <property type="protein sequence ID" value="MEM5402964.1"/>
    <property type="molecule type" value="Genomic_DNA"/>
</dbReference>
<reference evidence="1" key="1">
    <citation type="submission" date="2024-01" db="EMBL/GenBank/DDBJ databases">
        <title>The diversity of rhizobia nodulating Mimosa spp. in eleven states of Brazil covering several biomes is determined by host plant, location, and edaphic factors.</title>
        <authorList>
            <person name="Rouws L."/>
            <person name="Barauna A."/>
            <person name="Beukes C."/>
            <person name="De Faria S.M."/>
            <person name="Gross E."/>
            <person name="Dos Reis Junior F.B."/>
            <person name="Simon M."/>
            <person name="Maluk M."/>
            <person name="Odee D.W."/>
            <person name="Kenicer G."/>
            <person name="Young J.P.W."/>
            <person name="Reis V.M."/>
            <person name="Zilli J."/>
            <person name="James E.K."/>
        </authorList>
    </citation>
    <scope>NUCLEOTIDE SEQUENCE</scope>
    <source>
        <strain evidence="1">JPY452</strain>
    </source>
</reference>
<protein>
    <submittedName>
        <fullName evidence="1">Methyl-accepting chemotaxis protein</fullName>
    </submittedName>
</protein>
<evidence type="ECO:0000313" key="2">
    <source>
        <dbReference type="Proteomes" id="UP001392318"/>
    </source>
</evidence>
<keyword evidence="2" id="KW-1185">Reference proteome</keyword>
<accession>A0ACC6RN09</accession>